<evidence type="ECO:0000256" key="1">
    <source>
        <dbReference type="SAM" id="MobiDB-lite"/>
    </source>
</evidence>
<organism evidence="2 3">
    <name type="scientific">Glossina pallidipes</name>
    <name type="common">Tsetse fly</name>
    <dbReference type="NCBI Taxonomy" id="7398"/>
    <lineage>
        <taxon>Eukaryota</taxon>
        <taxon>Metazoa</taxon>
        <taxon>Ecdysozoa</taxon>
        <taxon>Arthropoda</taxon>
        <taxon>Hexapoda</taxon>
        <taxon>Insecta</taxon>
        <taxon>Pterygota</taxon>
        <taxon>Neoptera</taxon>
        <taxon>Endopterygota</taxon>
        <taxon>Diptera</taxon>
        <taxon>Brachycera</taxon>
        <taxon>Muscomorpha</taxon>
        <taxon>Hippoboscoidea</taxon>
        <taxon>Glossinidae</taxon>
        <taxon>Glossina</taxon>
    </lineage>
</organism>
<dbReference type="VEuPathDB" id="VectorBase:GPAI029225"/>
<dbReference type="Proteomes" id="UP000092445">
    <property type="component" value="Unassembled WGS sequence"/>
</dbReference>
<protein>
    <submittedName>
        <fullName evidence="2">Uncharacterized protein</fullName>
    </submittedName>
</protein>
<reference evidence="3" key="1">
    <citation type="submission" date="2014-03" db="EMBL/GenBank/DDBJ databases">
        <authorList>
            <person name="Aksoy S."/>
            <person name="Warren W."/>
            <person name="Wilson R.K."/>
        </authorList>
    </citation>
    <scope>NUCLEOTIDE SEQUENCE [LARGE SCALE GENOMIC DNA]</scope>
    <source>
        <strain evidence="3">IAEA</strain>
    </source>
</reference>
<proteinExistence type="predicted"/>
<evidence type="ECO:0000313" key="3">
    <source>
        <dbReference type="Proteomes" id="UP000092445"/>
    </source>
</evidence>
<dbReference type="EnsemblMetazoa" id="GPAI029225-RA">
    <property type="protein sequence ID" value="GPAI029225-PA"/>
    <property type="gene ID" value="GPAI029225"/>
</dbReference>
<reference evidence="2" key="2">
    <citation type="submission" date="2020-05" db="UniProtKB">
        <authorList>
            <consortium name="EnsemblMetazoa"/>
        </authorList>
    </citation>
    <scope>IDENTIFICATION</scope>
    <source>
        <strain evidence="2">IAEA</strain>
    </source>
</reference>
<evidence type="ECO:0000313" key="2">
    <source>
        <dbReference type="EnsemblMetazoa" id="GPAI029225-PA"/>
    </source>
</evidence>
<name>A0A1A9ZYU8_GLOPL</name>
<accession>A0A1A9ZYU8</accession>
<keyword evidence="3" id="KW-1185">Reference proteome</keyword>
<dbReference type="AlphaFoldDB" id="A0A1A9ZYU8"/>
<sequence length="114" mass="12853">MSEASRVQSPRYSKIRRKGAADGIQLTTACMVCTGWRGSTLATKFLAPARYSTVAPDNTHHRESPFGKFFNILSLLINLVIACLLQERVKRKEKLKNSDNLTRETKSLLNRTDL</sequence>
<feature type="region of interest" description="Disordered" evidence="1">
    <location>
        <begin position="94"/>
        <end position="114"/>
    </location>
</feature>